<dbReference type="PROSITE" id="PS51257">
    <property type="entry name" value="PROKAR_LIPOPROTEIN"/>
    <property type="match status" value="1"/>
</dbReference>
<proteinExistence type="inferred from homology"/>
<organism evidence="4 5">
    <name type="scientific">Halalkalibacter alkaliphilus</name>
    <dbReference type="NCBI Taxonomy" id="2917993"/>
    <lineage>
        <taxon>Bacteria</taxon>
        <taxon>Bacillati</taxon>
        <taxon>Bacillota</taxon>
        <taxon>Bacilli</taxon>
        <taxon>Bacillales</taxon>
        <taxon>Bacillaceae</taxon>
        <taxon>Halalkalibacter</taxon>
    </lineage>
</organism>
<gene>
    <name evidence="4" type="ORF">MF646_17140</name>
</gene>
<protein>
    <submittedName>
        <fullName evidence="4">Tripartite tricarboxylate transporter substrate binding protein</fullName>
    </submittedName>
</protein>
<keyword evidence="5" id="KW-1185">Reference proteome</keyword>
<reference evidence="4" key="1">
    <citation type="submission" date="2022-02" db="EMBL/GenBank/DDBJ databases">
        <title>Halalkalibacter sp. nov. isolated from Lonar Lake, India.</title>
        <authorList>
            <person name="Joshi A."/>
            <person name="Thite S."/>
            <person name="Lodha T."/>
        </authorList>
    </citation>
    <scope>NUCLEOTIDE SEQUENCE</scope>
    <source>
        <strain evidence="4">MEB205</strain>
    </source>
</reference>
<dbReference type="PANTHER" id="PTHR42928">
    <property type="entry name" value="TRICARBOXYLATE-BINDING PROTEIN"/>
    <property type="match status" value="1"/>
</dbReference>
<comment type="similarity">
    <text evidence="1">Belongs to the UPF0065 (bug) family.</text>
</comment>
<dbReference type="CDD" id="cd07012">
    <property type="entry name" value="PBP2_Bug_TTT"/>
    <property type="match status" value="1"/>
</dbReference>
<evidence type="ECO:0000313" key="5">
    <source>
        <dbReference type="Proteomes" id="UP001139150"/>
    </source>
</evidence>
<feature type="region of interest" description="Disordered" evidence="2">
    <location>
        <begin position="25"/>
        <end position="46"/>
    </location>
</feature>
<dbReference type="PANTHER" id="PTHR42928:SF5">
    <property type="entry name" value="BLR1237 PROTEIN"/>
    <property type="match status" value="1"/>
</dbReference>
<feature type="chain" id="PRO_5040995605" evidence="3">
    <location>
        <begin position="22"/>
        <end position="343"/>
    </location>
</feature>
<comment type="caution">
    <text evidence="4">The sequence shown here is derived from an EMBL/GenBank/DDBJ whole genome shotgun (WGS) entry which is preliminary data.</text>
</comment>
<dbReference type="InterPro" id="IPR042100">
    <property type="entry name" value="Bug_dom1"/>
</dbReference>
<dbReference type="Proteomes" id="UP001139150">
    <property type="component" value="Unassembled WGS sequence"/>
</dbReference>
<feature type="signal peptide" evidence="3">
    <location>
        <begin position="1"/>
        <end position="21"/>
    </location>
</feature>
<dbReference type="Gene3D" id="3.40.190.150">
    <property type="entry name" value="Bordetella uptake gene, domain 1"/>
    <property type="match status" value="1"/>
</dbReference>
<evidence type="ECO:0000256" key="2">
    <source>
        <dbReference type="SAM" id="MobiDB-lite"/>
    </source>
</evidence>
<dbReference type="PIRSF" id="PIRSF017082">
    <property type="entry name" value="YflP"/>
    <property type="match status" value="1"/>
</dbReference>
<dbReference type="EMBL" id="JAKRYL010000020">
    <property type="protein sequence ID" value="MCL7748846.1"/>
    <property type="molecule type" value="Genomic_DNA"/>
</dbReference>
<evidence type="ECO:0000256" key="1">
    <source>
        <dbReference type="ARBA" id="ARBA00006987"/>
    </source>
</evidence>
<name>A0A9X2CV86_9BACI</name>
<dbReference type="SUPFAM" id="SSF53850">
    <property type="entry name" value="Periplasmic binding protein-like II"/>
    <property type="match status" value="1"/>
</dbReference>
<evidence type="ECO:0000256" key="3">
    <source>
        <dbReference type="SAM" id="SignalP"/>
    </source>
</evidence>
<sequence>MKKIKFSLVLFIFLLIVIAGCSSNQNSTVEPRPENSSESELTSESDIDYPTKPIKMIVSYGAGGGTDTGARLLAPILEEKLGAPVVIENKPGAAGWIGWQELVNANPDGYTLGFVNAPAIIAGYLNPSTGINEDLDSFTHIISHVNDAGVIAVRADDNRFNTIEELIEYAKGNELTINANGVGTENHVTILEMNEQLGTQFSTVQFTGAAESLTSVLGGHVDVLLAKVGEVNSSQEEGGLKVLATMIPTRVPQLPDVPTFKETIGSDIEFYSLRTIAGPKGLDPKIVSILQDALEEAFAEPGHIQKMTEMGLNIDGTKGEDLVEVLKNEEEKMLNVKSVLGWK</sequence>
<evidence type="ECO:0000313" key="4">
    <source>
        <dbReference type="EMBL" id="MCL7748846.1"/>
    </source>
</evidence>
<dbReference type="InterPro" id="IPR005064">
    <property type="entry name" value="BUG"/>
</dbReference>
<dbReference type="AlphaFoldDB" id="A0A9X2CV86"/>
<dbReference type="Gene3D" id="3.40.190.10">
    <property type="entry name" value="Periplasmic binding protein-like II"/>
    <property type="match status" value="1"/>
</dbReference>
<dbReference type="Pfam" id="PF03401">
    <property type="entry name" value="TctC"/>
    <property type="match status" value="1"/>
</dbReference>
<accession>A0A9X2CV86</accession>
<keyword evidence="3" id="KW-0732">Signal</keyword>
<dbReference type="RefSeq" id="WP_250097733.1">
    <property type="nucleotide sequence ID" value="NZ_JAKRYL010000020.1"/>
</dbReference>